<dbReference type="SUPFAM" id="SSF81324">
    <property type="entry name" value="Voltage-gated potassium channels"/>
    <property type="match status" value="1"/>
</dbReference>
<dbReference type="Pfam" id="PF07885">
    <property type="entry name" value="Ion_trans_2"/>
    <property type="match status" value="1"/>
</dbReference>
<accession>A0A7L5BX94</accession>
<dbReference type="InterPro" id="IPR015449">
    <property type="entry name" value="K_chnl_Ca-activ_SK"/>
</dbReference>
<keyword evidence="4" id="KW-1185">Reference proteome</keyword>
<gene>
    <name evidence="3" type="ORF">G5B40_06595</name>
</gene>
<name>A0A7L5BX94_9RHOB</name>
<protein>
    <submittedName>
        <fullName evidence="3">Two pore domain potassium channel family protein</fullName>
    </submittedName>
</protein>
<dbReference type="GO" id="GO:0016286">
    <property type="term" value="F:small conductance calcium-activated potassium channel activity"/>
    <property type="evidence" value="ECO:0007669"/>
    <property type="project" value="InterPro"/>
</dbReference>
<keyword evidence="3" id="KW-0813">Transport</keyword>
<dbReference type="EMBL" id="CP049056">
    <property type="protein sequence ID" value="QIE55147.1"/>
    <property type="molecule type" value="Genomic_DNA"/>
</dbReference>
<keyword evidence="1" id="KW-1133">Transmembrane helix</keyword>
<evidence type="ECO:0000313" key="4">
    <source>
        <dbReference type="Proteomes" id="UP000503336"/>
    </source>
</evidence>
<dbReference type="GO" id="GO:0016020">
    <property type="term" value="C:membrane"/>
    <property type="evidence" value="ECO:0007669"/>
    <property type="project" value="InterPro"/>
</dbReference>
<feature type="transmembrane region" description="Helical" evidence="1">
    <location>
        <begin position="69"/>
        <end position="97"/>
    </location>
</feature>
<keyword evidence="3" id="KW-0406">Ion transport</keyword>
<evidence type="ECO:0000259" key="2">
    <source>
        <dbReference type="Pfam" id="PF07885"/>
    </source>
</evidence>
<feature type="domain" description="Potassium channel" evidence="2">
    <location>
        <begin position="27"/>
        <end position="97"/>
    </location>
</feature>
<dbReference type="RefSeq" id="WP_165096570.1">
    <property type="nucleotide sequence ID" value="NZ_CP049056.1"/>
</dbReference>
<keyword evidence="3" id="KW-0407">Ion channel</keyword>
<sequence length="107" mass="11082">MTDFLIFLSRFLRLLHFVRGALGALLLLLGVCALALMWAEGLPLGDALYLTAVTGLTIGYGDIAPASPLGRIACVTAGLIGVVFVGLVVAVATRALAQAVKDNSEGR</sequence>
<proteinExistence type="predicted"/>
<feature type="transmembrane region" description="Helical" evidence="1">
    <location>
        <begin position="21"/>
        <end position="39"/>
    </location>
</feature>
<keyword evidence="1" id="KW-0812">Transmembrane</keyword>
<evidence type="ECO:0000256" key="1">
    <source>
        <dbReference type="SAM" id="Phobius"/>
    </source>
</evidence>
<dbReference type="AlphaFoldDB" id="A0A7L5BX94"/>
<dbReference type="InterPro" id="IPR013099">
    <property type="entry name" value="K_chnl_dom"/>
</dbReference>
<dbReference type="KEGG" id="hdh:G5B40_06595"/>
<dbReference type="Proteomes" id="UP000503336">
    <property type="component" value="Chromosome"/>
</dbReference>
<dbReference type="PANTHER" id="PTHR10153">
    <property type="entry name" value="SMALL CONDUCTANCE CALCIUM-ACTIVATED POTASSIUM CHANNEL"/>
    <property type="match status" value="1"/>
</dbReference>
<evidence type="ECO:0000313" key="3">
    <source>
        <dbReference type="EMBL" id="QIE55147.1"/>
    </source>
</evidence>
<reference evidence="3 4" key="1">
    <citation type="submission" date="2020-02" db="EMBL/GenBank/DDBJ databases">
        <title>complete genome sequence of Rhodobacteraceae bacterium.</title>
        <authorList>
            <person name="Park J."/>
            <person name="Kim Y.-S."/>
            <person name="Kim K.-H."/>
        </authorList>
    </citation>
    <scope>NUCLEOTIDE SEQUENCE [LARGE SCALE GENOMIC DNA]</scope>
    <source>
        <strain evidence="3 4">RR4-56</strain>
    </source>
</reference>
<keyword evidence="1" id="KW-0472">Membrane</keyword>
<organism evidence="3 4">
    <name type="scientific">Pikeienuella piscinae</name>
    <dbReference type="NCBI Taxonomy" id="2748098"/>
    <lineage>
        <taxon>Bacteria</taxon>
        <taxon>Pseudomonadati</taxon>
        <taxon>Pseudomonadota</taxon>
        <taxon>Alphaproteobacteria</taxon>
        <taxon>Rhodobacterales</taxon>
        <taxon>Paracoccaceae</taxon>
        <taxon>Pikeienuella</taxon>
    </lineage>
</organism>
<dbReference type="Gene3D" id="1.10.287.70">
    <property type="match status" value="1"/>
</dbReference>